<dbReference type="SMART" id="SM01080">
    <property type="entry name" value="CHASE2"/>
    <property type="match status" value="1"/>
</dbReference>
<feature type="transmembrane region" description="Helical" evidence="1">
    <location>
        <begin position="741"/>
        <end position="758"/>
    </location>
</feature>
<proteinExistence type="predicted"/>
<organism evidence="3 4">
    <name type="scientific">Leptolyngbya cf. ectocarpi LEGE 11479</name>
    <dbReference type="NCBI Taxonomy" id="1828722"/>
    <lineage>
        <taxon>Bacteria</taxon>
        <taxon>Bacillati</taxon>
        <taxon>Cyanobacteriota</taxon>
        <taxon>Cyanophyceae</taxon>
        <taxon>Leptolyngbyales</taxon>
        <taxon>Leptolyngbyaceae</taxon>
        <taxon>Leptolyngbya group</taxon>
        <taxon>Leptolyngbya</taxon>
    </lineage>
</organism>
<dbReference type="Pfam" id="PF05226">
    <property type="entry name" value="CHASE2"/>
    <property type="match status" value="1"/>
</dbReference>
<keyword evidence="1" id="KW-0472">Membrane</keyword>
<feature type="transmembrane region" description="Helical" evidence="1">
    <location>
        <begin position="711"/>
        <end position="729"/>
    </location>
</feature>
<name>A0A928ZX51_LEPEC</name>
<reference evidence="3" key="1">
    <citation type="submission" date="2020-10" db="EMBL/GenBank/DDBJ databases">
        <authorList>
            <person name="Castelo-Branco R."/>
            <person name="Eusebio N."/>
            <person name="Adriana R."/>
            <person name="Vieira A."/>
            <person name="Brugerolle De Fraissinette N."/>
            <person name="Rezende De Castro R."/>
            <person name="Schneider M.P."/>
            <person name="Vasconcelos V."/>
            <person name="Leao P.N."/>
        </authorList>
    </citation>
    <scope>NUCLEOTIDE SEQUENCE</scope>
    <source>
        <strain evidence="3">LEGE 11479</strain>
    </source>
</reference>
<feature type="domain" description="CHASE2" evidence="2">
    <location>
        <begin position="419"/>
        <end position="731"/>
    </location>
</feature>
<evidence type="ECO:0000313" key="3">
    <source>
        <dbReference type="EMBL" id="MBE9069059.1"/>
    </source>
</evidence>
<gene>
    <name evidence="3" type="ORF">IQ260_20650</name>
</gene>
<protein>
    <submittedName>
        <fullName evidence="3">CHASE2 domain-containing protein</fullName>
    </submittedName>
</protein>
<comment type="caution">
    <text evidence="3">The sequence shown here is derived from an EMBL/GenBank/DDBJ whole genome shotgun (WGS) entry which is preliminary data.</text>
</comment>
<dbReference type="InterPro" id="IPR007890">
    <property type="entry name" value="CHASE2"/>
</dbReference>
<dbReference type="EMBL" id="JADEXP010000229">
    <property type="protein sequence ID" value="MBE9069059.1"/>
    <property type="molecule type" value="Genomic_DNA"/>
</dbReference>
<keyword evidence="1" id="KW-1133">Transmembrane helix</keyword>
<evidence type="ECO:0000259" key="2">
    <source>
        <dbReference type="SMART" id="SM01080"/>
    </source>
</evidence>
<dbReference type="Pfam" id="PF12770">
    <property type="entry name" value="CHAT"/>
    <property type="match status" value="1"/>
</dbReference>
<accession>A0A928ZX51</accession>
<keyword evidence="1" id="KW-0812">Transmembrane</keyword>
<dbReference type="InterPro" id="IPR024983">
    <property type="entry name" value="CHAT_dom"/>
</dbReference>
<evidence type="ECO:0000313" key="4">
    <source>
        <dbReference type="Proteomes" id="UP000615026"/>
    </source>
</evidence>
<dbReference type="RefSeq" id="WP_193994978.1">
    <property type="nucleotide sequence ID" value="NZ_JADEXP010000229.1"/>
</dbReference>
<dbReference type="Proteomes" id="UP000615026">
    <property type="component" value="Unassembled WGS sequence"/>
</dbReference>
<dbReference type="AlphaFoldDB" id="A0A928ZX51"/>
<sequence>MKQRVLLTMGPGSWQQGFASVTLQLWEAGSIAPIQFSGSLPAAPDLNDTFQKWRSLYVTLYGNYGFWRRSAAAALRSANDFPIEMDDDDITNVSTAAFEQLGQDLRQRLNDWLESDTFRPVERQLRTHVSRNDEIRIMMTAENPNVLRYPWQLWQLFEDYPQSELALSPINYQRSLKKPQVKDHNQVSVLAVLGNAEGINVSTDQQILVGLPGAAVTLLAEPSLDELHQHLWHGTWDIFFFAGHSSSENQGVLQLNSTDTITLMQLKYALRTAIAQGLQLAIFNSCDGLGLAWDLADLNIPQVIVMREPVPDVVAQVFLRHFLTAFAAGQPLYLAVRAAREQLQPLESLCPCATWLPVIVQNPAEQTTSWQELREGPNAPSILPTVTPTSTPHLSRLASLWVPCLATATVMALRLLGGLQSAELAALDWLMGIRPAERPDPRLLVITISETDIQSQPAERRGSLSDGALAKLLDTLDQHQARVIGLDIYRDYSVGPDYPALMARLRQGKNLVGVCKSRDRDVDPVGVAPPPELDEVFVGFSDFIDDPDGVVRRQLVALEADPASSCTTPYAFSARLAFVYLQDEGMTATFNQAGNLVLGEATFPRLRSRSSGYQPIDAGGYQTLLNYRALPTPGHIADQVSLTQVLKGQVNPAAIRDRIVLIGVTANSITDDWATPYGASSSDKTAGVFVQAQMTSQLISAALGERPVLRVWPFIGDVLWLGFWAMVGWRAMLTRQLRWRLMLAGASLVLLLGSSLLLLTGGIWVPLVPAALTWVGGGLGIAARRRSPPFPRSSSPSLPLSKT</sequence>
<keyword evidence="4" id="KW-1185">Reference proteome</keyword>
<evidence type="ECO:0000256" key="1">
    <source>
        <dbReference type="SAM" id="Phobius"/>
    </source>
</evidence>